<dbReference type="HOGENOM" id="CLU_3413368_0_0_1"/>
<protein>
    <submittedName>
        <fullName evidence="1">Uncharacterized protein</fullName>
    </submittedName>
</protein>
<sequence>MGQKVYYALIYSDSQTIGKLFKNAIVNS</sequence>
<dbReference type="Proteomes" id="UP000015104">
    <property type="component" value="Unassembled WGS sequence"/>
</dbReference>
<reference evidence="2" key="1">
    <citation type="submission" date="2011-08" db="EMBL/GenBank/DDBJ databases">
        <authorList>
            <person name="Rombauts S."/>
        </authorList>
    </citation>
    <scope>NUCLEOTIDE SEQUENCE</scope>
    <source>
        <strain evidence="2">London</strain>
    </source>
</reference>
<dbReference type="AlphaFoldDB" id="T1KJV0"/>
<evidence type="ECO:0000313" key="1">
    <source>
        <dbReference type="EnsemblMetazoa" id="tetur13g01310.1"/>
    </source>
</evidence>
<evidence type="ECO:0000313" key="2">
    <source>
        <dbReference type="Proteomes" id="UP000015104"/>
    </source>
</evidence>
<keyword evidence="2" id="KW-1185">Reference proteome</keyword>
<proteinExistence type="predicted"/>
<dbReference type="EnsemblMetazoa" id="tetur13g01310.1">
    <property type="protein sequence ID" value="tetur13g01310.1"/>
    <property type="gene ID" value="tetur13g01310"/>
</dbReference>
<organism evidence="1 2">
    <name type="scientific">Tetranychus urticae</name>
    <name type="common">Two-spotted spider mite</name>
    <dbReference type="NCBI Taxonomy" id="32264"/>
    <lineage>
        <taxon>Eukaryota</taxon>
        <taxon>Metazoa</taxon>
        <taxon>Ecdysozoa</taxon>
        <taxon>Arthropoda</taxon>
        <taxon>Chelicerata</taxon>
        <taxon>Arachnida</taxon>
        <taxon>Acari</taxon>
        <taxon>Acariformes</taxon>
        <taxon>Trombidiformes</taxon>
        <taxon>Prostigmata</taxon>
        <taxon>Eleutherengona</taxon>
        <taxon>Raphignathae</taxon>
        <taxon>Tetranychoidea</taxon>
        <taxon>Tetranychidae</taxon>
        <taxon>Tetranychus</taxon>
    </lineage>
</organism>
<reference evidence="1" key="2">
    <citation type="submission" date="2015-06" db="UniProtKB">
        <authorList>
            <consortium name="EnsemblMetazoa"/>
        </authorList>
    </citation>
    <scope>IDENTIFICATION</scope>
</reference>
<accession>T1KJV0</accession>
<dbReference type="EMBL" id="CAEY01000169">
    <property type="status" value="NOT_ANNOTATED_CDS"/>
    <property type="molecule type" value="Genomic_DNA"/>
</dbReference>
<name>T1KJV0_TETUR</name>